<evidence type="ECO:0000256" key="3">
    <source>
        <dbReference type="ARBA" id="ARBA00023098"/>
    </source>
</evidence>
<dbReference type="InterPro" id="IPR050301">
    <property type="entry name" value="NTE"/>
</dbReference>
<keyword evidence="7" id="KW-1185">Reference proteome</keyword>
<gene>
    <name evidence="6" type="ORF">B0I08_10949</name>
</gene>
<dbReference type="SUPFAM" id="SSF52151">
    <property type="entry name" value="FabD/lysophospholipase-like"/>
    <property type="match status" value="1"/>
</dbReference>
<organism evidence="6 7">
    <name type="scientific">Glaciihabitans tibetensis</name>
    <dbReference type="NCBI Taxonomy" id="1266600"/>
    <lineage>
        <taxon>Bacteria</taxon>
        <taxon>Bacillati</taxon>
        <taxon>Actinomycetota</taxon>
        <taxon>Actinomycetes</taxon>
        <taxon>Micrococcales</taxon>
        <taxon>Microbacteriaceae</taxon>
        <taxon>Glaciihabitans</taxon>
    </lineage>
</organism>
<dbReference type="PANTHER" id="PTHR14226">
    <property type="entry name" value="NEUROPATHY TARGET ESTERASE/SWISS CHEESE D.MELANOGASTER"/>
    <property type="match status" value="1"/>
</dbReference>
<protein>
    <submittedName>
        <fullName evidence="6">NTE family protein</fullName>
    </submittedName>
</protein>
<feature type="active site" description="Nucleophile" evidence="4">
    <location>
        <position position="48"/>
    </location>
</feature>
<dbReference type="InterPro" id="IPR016035">
    <property type="entry name" value="Acyl_Trfase/lysoPLipase"/>
</dbReference>
<reference evidence="6 7" key="1">
    <citation type="submission" date="2018-03" db="EMBL/GenBank/DDBJ databases">
        <title>Genomic Encyclopedia of Type Strains, Phase III (KMG-III): the genomes of soil and plant-associated and newly described type strains.</title>
        <authorList>
            <person name="Whitman W."/>
        </authorList>
    </citation>
    <scope>NUCLEOTIDE SEQUENCE [LARGE SCALE GENOMIC DNA]</scope>
    <source>
        <strain evidence="6 7">CGMCC 1.12484</strain>
    </source>
</reference>
<dbReference type="GO" id="GO:0016042">
    <property type="term" value="P:lipid catabolic process"/>
    <property type="evidence" value="ECO:0007669"/>
    <property type="project" value="UniProtKB-UniRule"/>
</dbReference>
<comment type="caution">
    <text evidence="6">The sequence shown here is derived from an EMBL/GenBank/DDBJ whole genome shotgun (WGS) entry which is preliminary data.</text>
</comment>
<dbReference type="RefSeq" id="WP_181243437.1">
    <property type="nucleotide sequence ID" value="NZ_PVTL01000009.1"/>
</dbReference>
<keyword evidence="1 4" id="KW-0378">Hydrolase</keyword>
<dbReference type="PANTHER" id="PTHR14226:SF57">
    <property type="entry name" value="BLR7027 PROTEIN"/>
    <property type="match status" value="1"/>
</dbReference>
<evidence type="ECO:0000256" key="1">
    <source>
        <dbReference type="ARBA" id="ARBA00022801"/>
    </source>
</evidence>
<evidence type="ECO:0000259" key="5">
    <source>
        <dbReference type="PROSITE" id="PS51635"/>
    </source>
</evidence>
<dbReference type="Proteomes" id="UP000237983">
    <property type="component" value="Unassembled WGS sequence"/>
</dbReference>
<feature type="domain" description="PNPLA" evidence="5">
    <location>
        <begin position="6"/>
        <end position="207"/>
    </location>
</feature>
<dbReference type="AlphaFoldDB" id="A0A2T0V6X7"/>
<accession>A0A2T0V6X7</accession>
<dbReference type="InterPro" id="IPR002641">
    <property type="entry name" value="PNPLA_dom"/>
</dbReference>
<evidence type="ECO:0000256" key="2">
    <source>
        <dbReference type="ARBA" id="ARBA00022963"/>
    </source>
</evidence>
<keyword evidence="2 4" id="KW-0442">Lipid degradation</keyword>
<dbReference type="Gene3D" id="3.40.1090.10">
    <property type="entry name" value="Cytosolic phospholipase A2 catalytic domain"/>
    <property type="match status" value="2"/>
</dbReference>
<name>A0A2T0V6X7_9MICO</name>
<dbReference type="Pfam" id="PF01734">
    <property type="entry name" value="Patatin"/>
    <property type="match status" value="1"/>
</dbReference>
<keyword evidence="3 4" id="KW-0443">Lipid metabolism</keyword>
<sequence length="287" mass="29951">MARGALVLAGGGSVGIAWELGYLAGLETSSPEVMDRIRDPDTTYVGTSAGSVVATMLASGIAAEQLLQPELDSETSASPGQQRSFWGIAKVATAMVSSRIGAKSPEEARRRIGAFAAKAATGPEDAWIASIGRRLPGRDWPERRLLITAVDVESGEFRVFDRDAGVDLASAVAASCAVPGIFPPVTIDGRRYMDGGMRSIANADLAAGCDPVLILVPMREGGPGIGSVSQGELDVFEHGRSHLVYADAESVRAFGRNPLSTTTRAASARAGLRQGRQAAGLVDQLSW</sequence>
<proteinExistence type="predicted"/>
<feature type="short sequence motif" description="DGA/G" evidence="4">
    <location>
        <begin position="194"/>
        <end position="196"/>
    </location>
</feature>
<dbReference type="PROSITE" id="PS51635">
    <property type="entry name" value="PNPLA"/>
    <property type="match status" value="1"/>
</dbReference>
<evidence type="ECO:0000313" key="6">
    <source>
        <dbReference type="EMBL" id="PRY65901.1"/>
    </source>
</evidence>
<feature type="short sequence motif" description="GXGXXG" evidence="4">
    <location>
        <begin position="10"/>
        <end position="15"/>
    </location>
</feature>
<feature type="short sequence motif" description="GXSXG" evidence="4">
    <location>
        <begin position="46"/>
        <end position="50"/>
    </location>
</feature>
<dbReference type="GO" id="GO:0016787">
    <property type="term" value="F:hydrolase activity"/>
    <property type="evidence" value="ECO:0007669"/>
    <property type="project" value="UniProtKB-UniRule"/>
</dbReference>
<evidence type="ECO:0000256" key="4">
    <source>
        <dbReference type="PROSITE-ProRule" id="PRU01161"/>
    </source>
</evidence>
<dbReference type="EMBL" id="PVTL01000009">
    <property type="protein sequence ID" value="PRY65901.1"/>
    <property type="molecule type" value="Genomic_DNA"/>
</dbReference>
<feature type="active site" description="Proton acceptor" evidence="4">
    <location>
        <position position="194"/>
    </location>
</feature>
<evidence type="ECO:0000313" key="7">
    <source>
        <dbReference type="Proteomes" id="UP000237983"/>
    </source>
</evidence>